<protein>
    <submittedName>
        <fullName evidence="1">Uncharacterized protein</fullName>
    </submittedName>
</protein>
<proteinExistence type="predicted"/>
<comment type="caution">
    <text evidence="1">The sequence shown here is derived from an EMBL/GenBank/DDBJ whole genome shotgun (WGS) entry which is preliminary data.</text>
</comment>
<reference evidence="2" key="1">
    <citation type="journal article" date="2020" name="Nat. Commun.">
        <title>Genome sequence of the cluster root forming white lupin.</title>
        <authorList>
            <person name="Hufnagel B."/>
            <person name="Marques A."/>
            <person name="Soriano A."/>
            <person name="Marques L."/>
            <person name="Divol F."/>
            <person name="Doumas P."/>
            <person name="Sallet E."/>
            <person name="Mancinotti D."/>
            <person name="Carrere S."/>
            <person name="Marande W."/>
            <person name="Arribat S."/>
            <person name="Keller J."/>
            <person name="Huneau C."/>
            <person name="Blein T."/>
            <person name="Aime D."/>
            <person name="Laguerre M."/>
            <person name="Taylor J."/>
            <person name="Schubert V."/>
            <person name="Nelson M."/>
            <person name="Geu-Flores F."/>
            <person name="Crespi M."/>
            <person name="Gallardo-Guerrero K."/>
            <person name="Delaux P.-M."/>
            <person name="Salse J."/>
            <person name="Berges H."/>
            <person name="Guyot R."/>
            <person name="Gouzy J."/>
            <person name="Peret B."/>
        </authorList>
    </citation>
    <scope>NUCLEOTIDE SEQUENCE [LARGE SCALE GENOMIC DNA]</scope>
    <source>
        <strain evidence="2">cv. Amiga</strain>
    </source>
</reference>
<evidence type="ECO:0000313" key="2">
    <source>
        <dbReference type="Proteomes" id="UP000447434"/>
    </source>
</evidence>
<name>A0A6A4QN59_LUPAL</name>
<organism evidence="1 2">
    <name type="scientific">Lupinus albus</name>
    <name type="common">White lupine</name>
    <name type="synonym">Lupinus termis</name>
    <dbReference type="NCBI Taxonomy" id="3870"/>
    <lineage>
        <taxon>Eukaryota</taxon>
        <taxon>Viridiplantae</taxon>
        <taxon>Streptophyta</taxon>
        <taxon>Embryophyta</taxon>
        <taxon>Tracheophyta</taxon>
        <taxon>Spermatophyta</taxon>
        <taxon>Magnoliopsida</taxon>
        <taxon>eudicotyledons</taxon>
        <taxon>Gunneridae</taxon>
        <taxon>Pentapetalae</taxon>
        <taxon>rosids</taxon>
        <taxon>fabids</taxon>
        <taxon>Fabales</taxon>
        <taxon>Fabaceae</taxon>
        <taxon>Papilionoideae</taxon>
        <taxon>50 kb inversion clade</taxon>
        <taxon>genistoids sensu lato</taxon>
        <taxon>core genistoids</taxon>
        <taxon>Genisteae</taxon>
        <taxon>Lupinus</taxon>
    </lineage>
</organism>
<sequence length="53" mass="6197">MVYHKTLYQISCEHILLVYFGDNITLNDPILSFNISNIYMSGFLHAFRLSVML</sequence>
<dbReference type="AlphaFoldDB" id="A0A6A4QN59"/>
<accession>A0A6A4QN59</accession>
<evidence type="ECO:0000313" key="1">
    <source>
        <dbReference type="EMBL" id="KAE9614892.1"/>
    </source>
</evidence>
<gene>
    <name evidence="1" type="ORF">Lalb_Chr04g0249491</name>
</gene>
<dbReference type="Proteomes" id="UP000447434">
    <property type="component" value="Chromosome 4"/>
</dbReference>
<dbReference type="EMBL" id="WOCE01000004">
    <property type="protein sequence ID" value="KAE9614892.1"/>
    <property type="molecule type" value="Genomic_DNA"/>
</dbReference>
<keyword evidence="2" id="KW-1185">Reference proteome</keyword>